<evidence type="ECO:0000256" key="3">
    <source>
        <dbReference type="ARBA" id="ARBA00022448"/>
    </source>
</evidence>
<dbReference type="EMBL" id="CP016896">
    <property type="protein sequence ID" value="APV36799.1"/>
    <property type="molecule type" value="Genomic_DNA"/>
</dbReference>
<evidence type="ECO:0000256" key="7">
    <source>
        <dbReference type="ARBA" id="ARBA00023136"/>
    </source>
</evidence>
<name>A0A1P8EKR1_9GAMM</name>
<feature type="transmembrane region" description="Helical" evidence="8">
    <location>
        <begin position="103"/>
        <end position="122"/>
    </location>
</feature>
<proteinExistence type="inferred from homology"/>
<keyword evidence="6 8" id="KW-1133">Transmembrane helix</keyword>
<dbReference type="Proteomes" id="UP000185674">
    <property type="component" value="Chromosome"/>
</dbReference>
<dbReference type="eggNOG" id="COG0730">
    <property type="taxonomic scope" value="Bacteria"/>
</dbReference>
<protein>
    <recommendedName>
        <fullName evidence="8">Probable membrane transporter protein</fullName>
    </recommendedName>
</protein>
<evidence type="ECO:0000313" key="10">
    <source>
        <dbReference type="Proteomes" id="UP000185674"/>
    </source>
</evidence>
<evidence type="ECO:0000256" key="2">
    <source>
        <dbReference type="ARBA" id="ARBA00009142"/>
    </source>
</evidence>
<evidence type="ECO:0000313" key="9">
    <source>
        <dbReference type="EMBL" id="APV36799.1"/>
    </source>
</evidence>
<dbReference type="AlphaFoldDB" id="A0A1P8EKR1"/>
<organism evidence="9 10">
    <name type="scientific">Acinetobacter soli</name>
    <dbReference type="NCBI Taxonomy" id="487316"/>
    <lineage>
        <taxon>Bacteria</taxon>
        <taxon>Pseudomonadati</taxon>
        <taxon>Pseudomonadota</taxon>
        <taxon>Gammaproteobacteria</taxon>
        <taxon>Moraxellales</taxon>
        <taxon>Moraxellaceae</taxon>
        <taxon>Acinetobacter</taxon>
    </lineage>
</organism>
<feature type="transmembrane region" description="Helical" evidence="8">
    <location>
        <begin position="12"/>
        <end position="36"/>
    </location>
</feature>
<evidence type="ECO:0000256" key="8">
    <source>
        <dbReference type="RuleBase" id="RU363041"/>
    </source>
</evidence>
<evidence type="ECO:0000256" key="1">
    <source>
        <dbReference type="ARBA" id="ARBA00004651"/>
    </source>
</evidence>
<reference evidence="9 10" key="1">
    <citation type="submission" date="2016-08" db="EMBL/GenBank/DDBJ databases">
        <title>Complete genome sequence of Acinetobacter baylyi strain GFJ2.</title>
        <authorList>
            <person name="Tabata M."/>
            <person name="Kuboki S."/>
            <person name="Gibu N."/>
            <person name="Kinouchi Y."/>
            <person name="Vangnai A."/>
            <person name="Kasai D."/>
            <person name="Fukuda M."/>
        </authorList>
    </citation>
    <scope>NUCLEOTIDE SEQUENCE [LARGE SCALE GENOMIC DNA]</scope>
    <source>
        <strain evidence="9 10">GFJ2</strain>
    </source>
</reference>
<dbReference type="InterPro" id="IPR052017">
    <property type="entry name" value="TSUP"/>
</dbReference>
<feature type="transmembrane region" description="Helical" evidence="8">
    <location>
        <begin position="79"/>
        <end position="96"/>
    </location>
</feature>
<gene>
    <name evidence="9" type="ORF">BEN76_12565</name>
</gene>
<comment type="similarity">
    <text evidence="2 8">Belongs to the 4-toluene sulfonate uptake permease (TSUP) (TC 2.A.102) family.</text>
</comment>
<dbReference type="InterPro" id="IPR002781">
    <property type="entry name" value="TM_pro_TauE-like"/>
</dbReference>
<feature type="transmembrane region" description="Helical" evidence="8">
    <location>
        <begin position="196"/>
        <end position="216"/>
    </location>
</feature>
<feature type="transmembrane region" description="Helical" evidence="8">
    <location>
        <begin position="134"/>
        <end position="158"/>
    </location>
</feature>
<dbReference type="KEGG" id="asol:BEN76_12565"/>
<keyword evidence="3" id="KW-0813">Transport</keyword>
<dbReference type="GO" id="GO:0005886">
    <property type="term" value="C:plasma membrane"/>
    <property type="evidence" value="ECO:0007669"/>
    <property type="project" value="UniProtKB-SubCell"/>
</dbReference>
<dbReference type="RefSeq" id="WP_076033207.1">
    <property type="nucleotide sequence ID" value="NZ_BKKK01000047.1"/>
</dbReference>
<evidence type="ECO:0000256" key="4">
    <source>
        <dbReference type="ARBA" id="ARBA00022475"/>
    </source>
</evidence>
<feature type="transmembrane region" description="Helical" evidence="8">
    <location>
        <begin position="228"/>
        <end position="249"/>
    </location>
</feature>
<keyword evidence="5 8" id="KW-0812">Transmembrane</keyword>
<sequence length="252" mass="27655">MAFIDFSIVQISVMLMAVLCSYIIFGMIGFGTALIASPVLLQFLPLAEIIPLLALLDLCAALSNLIRDGKKADMTELKRLIPLMCVGSLIGFLLLLKIKPETSLLAFAVFILLYALYALSGIQPERRFGPKHVVPFGFGGGLLGAMFGSGGFMYSIYLNGRLQDPQKIRITQTTLIGCSTLLRVILFALAGVYFSWHIFALMLLFIPSMLIGSYVGKHITLKLSKAQFLKIIHVVIFFSGLSILLKYALTHS</sequence>
<evidence type="ECO:0000256" key="5">
    <source>
        <dbReference type="ARBA" id="ARBA00022692"/>
    </source>
</evidence>
<keyword evidence="7 8" id="KW-0472">Membrane</keyword>
<accession>A0A1P8EKR1</accession>
<feature type="transmembrane region" description="Helical" evidence="8">
    <location>
        <begin position="170"/>
        <end position="190"/>
    </location>
</feature>
<dbReference type="Pfam" id="PF01925">
    <property type="entry name" value="TauE"/>
    <property type="match status" value="1"/>
</dbReference>
<keyword evidence="4 8" id="KW-1003">Cell membrane</keyword>
<evidence type="ECO:0000256" key="6">
    <source>
        <dbReference type="ARBA" id="ARBA00022989"/>
    </source>
</evidence>
<dbReference type="PANTHER" id="PTHR30269:SF32">
    <property type="entry name" value="MEMBRANE TRANSPORTER PROTEIN-RELATED"/>
    <property type="match status" value="1"/>
</dbReference>
<dbReference type="PANTHER" id="PTHR30269">
    <property type="entry name" value="TRANSMEMBRANE PROTEIN YFCA"/>
    <property type="match status" value="1"/>
</dbReference>
<comment type="subcellular location">
    <subcellularLocation>
        <location evidence="1 8">Cell membrane</location>
        <topology evidence="1 8">Multi-pass membrane protein</topology>
    </subcellularLocation>
</comment>